<dbReference type="GO" id="GO:0003723">
    <property type="term" value="F:RNA binding"/>
    <property type="evidence" value="ECO:0007669"/>
    <property type="project" value="InterPro"/>
</dbReference>
<protein>
    <recommendedName>
        <fullName evidence="1">ANTAR domain-containing protein</fullName>
    </recommendedName>
</protein>
<proteinExistence type="predicted"/>
<gene>
    <name evidence="2" type="ORF">MARA_29710</name>
</gene>
<dbReference type="Proteomes" id="UP000467428">
    <property type="component" value="Chromosome"/>
</dbReference>
<dbReference type="EMBL" id="AP022593">
    <property type="protein sequence ID" value="BBY49503.1"/>
    <property type="molecule type" value="Genomic_DNA"/>
</dbReference>
<dbReference type="Pfam" id="PF03861">
    <property type="entry name" value="ANTAR"/>
    <property type="match status" value="1"/>
</dbReference>
<dbReference type="InterPro" id="IPR005561">
    <property type="entry name" value="ANTAR"/>
</dbReference>
<feature type="domain" description="ANTAR" evidence="1">
    <location>
        <begin position="1"/>
        <end position="63"/>
    </location>
</feature>
<dbReference type="RefSeq" id="WP_235887539.1">
    <property type="nucleotide sequence ID" value="NZ_AP022593.1"/>
</dbReference>
<dbReference type="SMART" id="SM01012">
    <property type="entry name" value="ANTAR"/>
    <property type="match status" value="1"/>
</dbReference>
<name>A0A7I7RYC4_9MYCO</name>
<geneLocation type="plasmid" evidence="3">
    <name>pjcm18538 dna</name>
</geneLocation>
<dbReference type="AlphaFoldDB" id="A0A7I7RYC4"/>
<accession>A0A7I7RYC4</accession>
<dbReference type="PROSITE" id="PS50921">
    <property type="entry name" value="ANTAR"/>
    <property type="match status" value="1"/>
</dbReference>
<evidence type="ECO:0000259" key="1">
    <source>
        <dbReference type="PROSITE" id="PS50921"/>
    </source>
</evidence>
<dbReference type="Gene3D" id="1.10.10.10">
    <property type="entry name" value="Winged helix-like DNA-binding domain superfamily/Winged helix DNA-binding domain"/>
    <property type="match status" value="1"/>
</dbReference>
<evidence type="ECO:0000313" key="2">
    <source>
        <dbReference type="EMBL" id="BBY49503.1"/>
    </source>
</evidence>
<organism evidence="2 3">
    <name type="scientific">Mycolicibacterium arabiense</name>
    <dbReference type="NCBI Taxonomy" id="1286181"/>
    <lineage>
        <taxon>Bacteria</taxon>
        <taxon>Bacillati</taxon>
        <taxon>Actinomycetota</taxon>
        <taxon>Actinomycetes</taxon>
        <taxon>Mycobacteriales</taxon>
        <taxon>Mycobacteriaceae</taxon>
        <taxon>Mycolicibacterium</taxon>
    </lineage>
</organism>
<sequence>MNPLREPGPAGYDAATRGRRTLDRAEGVLIGLRGCSSEDAFMELVTAARDTGHRLSSITSALVDIASRRDGTSTAHDVVRARWGLLLDSRLTVDHTVDTATPEHN</sequence>
<evidence type="ECO:0000313" key="3">
    <source>
        <dbReference type="Proteomes" id="UP000467428"/>
    </source>
</evidence>
<dbReference type="KEGG" id="marz:MARA_29710"/>
<reference evidence="2 3" key="1">
    <citation type="journal article" date="2019" name="Emerg. Microbes Infect.">
        <title>Comprehensive subspecies identification of 175 nontuberculous mycobacteria species based on 7547 genomic profiles.</title>
        <authorList>
            <person name="Matsumoto Y."/>
            <person name="Kinjo T."/>
            <person name="Motooka D."/>
            <person name="Nabeya D."/>
            <person name="Jung N."/>
            <person name="Uechi K."/>
            <person name="Horii T."/>
            <person name="Iida T."/>
            <person name="Fujita J."/>
            <person name="Nakamura S."/>
        </authorList>
    </citation>
    <scope>NUCLEOTIDE SEQUENCE [LARGE SCALE GENOMIC DNA]</scope>
    <source>
        <strain evidence="2 3">JCM 18538</strain>
    </source>
</reference>
<dbReference type="InterPro" id="IPR036388">
    <property type="entry name" value="WH-like_DNA-bd_sf"/>
</dbReference>
<keyword evidence="3" id="KW-1185">Reference proteome</keyword>